<dbReference type="AlphaFoldDB" id="A0A6A4A612"/>
<dbReference type="InterPro" id="IPR001000">
    <property type="entry name" value="GH10_dom"/>
</dbReference>
<feature type="domain" description="GH10" evidence="5">
    <location>
        <begin position="1"/>
        <end position="191"/>
    </location>
</feature>
<accession>A0A6A4A612</accession>
<dbReference type="Pfam" id="PF00331">
    <property type="entry name" value="Glyco_hydro_10"/>
    <property type="match status" value="1"/>
</dbReference>
<gene>
    <name evidence="6" type="ORF">PF002_g3714</name>
</gene>
<evidence type="ECO:0000256" key="2">
    <source>
        <dbReference type="ARBA" id="ARBA00022801"/>
    </source>
</evidence>
<evidence type="ECO:0000256" key="3">
    <source>
        <dbReference type="ARBA" id="ARBA00023277"/>
    </source>
</evidence>
<evidence type="ECO:0000256" key="1">
    <source>
        <dbReference type="ARBA" id="ARBA00007495"/>
    </source>
</evidence>
<dbReference type="SMART" id="SM00633">
    <property type="entry name" value="Glyco_10"/>
    <property type="match status" value="1"/>
</dbReference>
<proteinExistence type="inferred from homology"/>
<organism evidence="6 7">
    <name type="scientific">Phytophthora fragariae</name>
    <dbReference type="NCBI Taxonomy" id="53985"/>
    <lineage>
        <taxon>Eukaryota</taxon>
        <taxon>Sar</taxon>
        <taxon>Stramenopiles</taxon>
        <taxon>Oomycota</taxon>
        <taxon>Peronosporomycetes</taxon>
        <taxon>Peronosporales</taxon>
        <taxon>Peronosporaceae</taxon>
        <taxon>Phytophthora</taxon>
    </lineage>
</organism>
<reference evidence="6 7" key="1">
    <citation type="submission" date="2018-08" db="EMBL/GenBank/DDBJ databases">
        <title>Genomic investigation of the strawberry pathogen Phytophthora fragariae indicates pathogenicity is determined by transcriptional variation in three key races.</title>
        <authorList>
            <person name="Adams T.M."/>
            <person name="Armitage A.D."/>
            <person name="Sobczyk M.K."/>
            <person name="Bates H.J."/>
            <person name="Dunwell J.M."/>
            <person name="Nellist C.F."/>
            <person name="Harrison R.J."/>
        </authorList>
    </citation>
    <scope>NUCLEOTIDE SEQUENCE [LARGE SCALE GENOMIC DNA]</scope>
    <source>
        <strain evidence="6 7">BC-1</strain>
    </source>
</reference>
<sequence length="191" mass="21744">MKMAWGLDMEKYLLELVLAARGGPSGKGLKKKAWHSLDDAMKARYDRDMQDVQSLEMLSALESHITRVMEYTGDSCYACIERRTWNFPTTAFKTAYKVKKYLGLKTKLYYDDYNTITINAKSTAVCNMVKKLLNYGVTAVGVGFKSHFTSFSPSTQEQIQQASVLMKTVAACKQVDKCFRVTIWGYDDNYL</sequence>
<keyword evidence="2" id="KW-0378">Hydrolase</keyword>
<keyword evidence="4" id="KW-0624">Polysaccharide degradation</keyword>
<evidence type="ECO:0000313" key="6">
    <source>
        <dbReference type="EMBL" id="KAE9252647.1"/>
    </source>
</evidence>
<evidence type="ECO:0000313" key="7">
    <source>
        <dbReference type="Proteomes" id="UP000440367"/>
    </source>
</evidence>
<keyword evidence="3" id="KW-0119">Carbohydrate metabolism</keyword>
<dbReference type="EMBL" id="QXGD01000108">
    <property type="protein sequence ID" value="KAE9252647.1"/>
    <property type="molecule type" value="Genomic_DNA"/>
</dbReference>
<comment type="similarity">
    <text evidence="1">Belongs to the glycosyl hydrolase 10 (cellulase F) family.</text>
</comment>
<evidence type="ECO:0000256" key="4">
    <source>
        <dbReference type="ARBA" id="ARBA00023326"/>
    </source>
</evidence>
<dbReference type="Proteomes" id="UP000440367">
    <property type="component" value="Unassembled WGS sequence"/>
</dbReference>
<dbReference type="GO" id="GO:0000272">
    <property type="term" value="P:polysaccharide catabolic process"/>
    <property type="evidence" value="ECO:0007669"/>
    <property type="project" value="UniProtKB-KW"/>
</dbReference>
<name>A0A6A4A612_9STRA</name>
<protein>
    <recommendedName>
        <fullName evidence="5">GH10 domain-containing protein</fullName>
    </recommendedName>
</protein>
<dbReference type="SUPFAM" id="SSF51445">
    <property type="entry name" value="(Trans)glycosidases"/>
    <property type="match status" value="1"/>
</dbReference>
<dbReference type="GO" id="GO:0031176">
    <property type="term" value="F:endo-1,4-beta-xylanase activity"/>
    <property type="evidence" value="ECO:0007669"/>
    <property type="project" value="UniProtKB-ARBA"/>
</dbReference>
<dbReference type="InterPro" id="IPR017853">
    <property type="entry name" value="GH"/>
</dbReference>
<comment type="caution">
    <text evidence="6">The sequence shown here is derived from an EMBL/GenBank/DDBJ whole genome shotgun (WGS) entry which is preliminary data.</text>
</comment>
<dbReference type="Gene3D" id="3.20.20.80">
    <property type="entry name" value="Glycosidases"/>
    <property type="match status" value="1"/>
</dbReference>
<evidence type="ECO:0000259" key="5">
    <source>
        <dbReference type="SMART" id="SM00633"/>
    </source>
</evidence>